<dbReference type="Proteomes" id="UP000030762">
    <property type="component" value="Unassembled WGS sequence"/>
</dbReference>
<protein>
    <submittedName>
        <fullName evidence="1">Uncharacterized protein</fullName>
    </submittedName>
</protein>
<dbReference type="eggNOG" id="ENOG502SXXX">
    <property type="taxonomic scope" value="Eukaryota"/>
</dbReference>
<dbReference type="GeneID" id="19951500"/>
<reference evidence="1 2" key="1">
    <citation type="submission" date="2012-04" db="EMBL/GenBank/DDBJ databases">
        <title>The Genome Sequence of Saprolegnia declina VS20.</title>
        <authorList>
            <consortium name="The Broad Institute Genome Sequencing Platform"/>
            <person name="Russ C."/>
            <person name="Nusbaum C."/>
            <person name="Tyler B."/>
            <person name="van West P."/>
            <person name="Dieguez-Uribeondo J."/>
            <person name="de Bruijn I."/>
            <person name="Tripathy S."/>
            <person name="Jiang R."/>
            <person name="Young S.K."/>
            <person name="Zeng Q."/>
            <person name="Gargeya S."/>
            <person name="Fitzgerald M."/>
            <person name="Haas B."/>
            <person name="Abouelleil A."/>
            <person name="Alvarado L."/>
            <person name="Arachchi H.M."/>
            <person name="Berlin A."/>
            <person name="Chapman S.B."/>
            <person name="Goldberg J."/>
            <person name="Griggs A."/>
            <person name="Gujja S."/>
            <person name="Hansen M."/>
            <person name="Howarth C."/>
            <person name="Imamovic A."/>
            <person name="Larimer J."/>
            <person name="McCowen C."/>
            <person name="Montmayeur A."/>
            <person name="Murphy C."/>
            <person name="Neiman D."/>
            <person name="Pearson M."/>
            <person name="Priest M."/>
            <person name="Roberts A."/>
            <person name="Saif S."/>
            <person name="Shea T."/>
            <person name="Sisk P."/>
            <person name="Sykes S."/>
            <person name="Wortman J."/>
            <person name="Nusbaum C."/>
            <person name="Birren B."/>
        </authorList>
    </citation>
    <scope>NUCLEOTIDE SEQUENCE [LARGE SCALE GENOMIC DNA]</scope>
    <source>
        <strain evidence="1 2">VS20</strain>
    </source>
</reference>
<evidence type="ECO:0000313" key="2">
    <source>
        <dbReference type="Proteomes" id="UP000030762"/>
    </source>
</evidence>
<dbReference type="OrthoDB" id="79373at2759"/>
<sequence>MATWRAWGGRATAALASTLVITSLAVHVALRLAPSLIPWVETSNHTVVAARTLQRAWRRYRDRRVHQLDLLRLRDNRALKKPRSQRKVKATRHLTKKEVAFKLELELWVTQVLLQLHPRTVTIPLAFVPEYHDHCLRELHSAARFKIRRWLCQRLRLRSPRHLFNIAKARLDCAARLIQGAVRCRFAYLLLAAKRRYLDGLVFSMHVRCLGHKHRAALVLQATWRYHQSVQFWRHYLCLYRIRLVLMADAHRRLRYELHELPFSECEHPKLLARWVPRTNRRARRPSLVAITA</sequence>
<proteinExistence type="predicted"/>
<dbReference type="InParanoid" id="T0QDG1"/>
<dbReference type="AlphaFoldDB" id="T0QDG1"/>
<dbReference type="EMBL" id="JH767168">
    <property type="protein sequence ID" value="EQC31605.1"/>
    <property type="molecule type" value="Genomic_DNA"/>
</dbReference>
<organism evidence="1 2">
    <name type="scientific">Saprolegnia diclina (strain VS20)</name>
    <dbReference type="NCBI Taxonomy" id="1156394"/>
    <lineage>
        <taxon>Eukaryota</taxon>
        <taxon>Sar</taxon>
        <taxon>Stramenopiles</taxon>
        <taxon>Oomycota</taxon>
        <taxon>Saprolegniomycetes</taxon>
        <taxon>Saprolegniales</taxon>
        <taxon>Saprolegniaceae</taxon>
        <taxon>Saprolegnia</taxon>
    </lineage>
</organism>
<evidence type="ECO:0000313" key="1">
    <source>
        <dbReference type="EMBL" id="EQC31605.1"/>
    </source>
</evidence>
<dbReference type="VEuPathDB" id="FungiDB:SDRG_10773"/>
<name>T0QDG1_SAPDV</name>
<dbReference type="RefSeq" id="XP_008615004.1">
    <property type="nucleotide sequence ID" value="XM_008616782.1"/>
</dbReference>
<accession>T0QDG1</accession>
<keyword evidence="2" id="KW-1185">Reference proteome</keyword>
<gene>
    <name evidence="1" type="ORF">SDRG_10773</name>
</gene>